<organism evidence="3 4">
    <name type="scientific">Methylocella silvestris</name>
    <dbReference type="NCBI Taxonomy" id="199596"/>
    <lineage>
        <taxon>Bacteria</taxon>
        <taxon>Pseudomonadati</taxon>
        <taxon>Pseudomonadota</taxon>
        <taxon>Alphaproteobacteria</taxon>
        <taxon>Hyphomicrobiales</taxon>
        <taxon>Beijerinckiaceae</taxon>
        <taxon>Methylocella</taxon>
    </lineage>
</organism>
<feature type="domain" description="Transposase IS4-like" evidence="1">
    <location>
        <begin position="89"/>
        <end position="246"/>
    </location>
</feature>
<dbReference type="InterPro" id="IPR025161">
    <property type="entry name" value="IS402-like_dom"/>
</dbReference>
<feature type="domain" description="Insertion element IS402-like" evidence="2">
    <location>
        <begin position="8"/>
        <end position="79"/>
    </location>
</feature>
<dbReference type="EMBL" id="PDZR01000014">
    <property type="protein sequence ID" value="PNG25611.1"/>
    <property type="molecule type" value="Genomic_DNA"/>
</dbReference>
<sequence length="252" mass="28364">MAKSLFWLSDAAWEALEPHLPRGKPGKPRVDDRTVISGILHVLKTGCRWRDVPPAYGPPTRIYNRYNRWSQRRIWQRIFEKMAAAGPVPDELSIDSSHVKAHRSASGSKKGEFAEAIGRSRGGRTSKIHALADDRGRPVAFALTPGNTADISMAIPLLGAVARPKRLLADKAYDADSLRNWLKQGKVKAVIPSTASRRTPYPLDAKAYKRRNVIERMFCKLKDWRRVATRYDRHAQNYLSGLALAAIMISWI</sequence>
<dbReference type="Pfam" id="PF13340">
    <property type="entry name" value="DUF4096"/>
    <property type="match status" value="1"/>
</dbReference>
<dbReference type="PANTHER" id="PTHR30007:SF1">
    <property type="entry name" value="BLR1914 PROTEIN"/>
    <property type="match status" value="1"/>
</dbReference>
<dbReference type="GO" id="GO:0004803">
    <property type="term" value="F:transposase activity"/>
    <property type="evidence" value="ECO:0007669"/>
    <property type="project" value="InterPro"/>
</dbReference>
<dbReference type="Pfam" id="PF01609">
    <property type="entry name" value="DDE_Tnp_1"/>
    <property type="match status" value="1"/>
</dbReference>
<evidence type="ECO:0000313" key="3">
    <source>
        <dbReference type="EMBL" id="PNG25611.1"/>
    </source>
</evidence>
<accession>A0A2J7TFR3</accession>
<evidence type="ECO:0000313" key="4">
    <source>
        <dbReference type="Proteomes" id="UP000236286"/>
    </source>
</evidence>
<dbReference type="Proteomes" id="UP000236286">
    <property type="component" value="Unassembled WGS sequence"/>
</dbReference>
<reference evidence="3 4" key="1">
    <citation type="submission" date="2017-10" db="EMBL/GenBank/DDBJ databases">
        <title>Genome announcement of Methylocella silvestris TVC from permafrost.</title>
        <authorList>
            <person name="Wang J."/>
            <person name="Geng K."/>
            <person name="Ul-Haque F."/>
            <person name="Crombie A.T."/>
            <person name="Street L.E."/>
            <person name="Wookey P.A."/>
            <person name="Murrell J.C."/>
            <person name="Pratscher J."/>
        </authorList>
    </citation>
    <scope>NUCLEOTIDE SEQUENCE [LARGE SCALE GENOMIC DNA]</scope>
    <source>
        <strain evidence="3 4">TVC</strain>
    </source>
</reference>
<dbReference type="NCBIfam" id="NF033580">
    <property type="entry name" value="transpos_IS5_3"/>
    <property type="match status" value="1"/>
</dbReference>
<comment type="caution">
    <text evidence="3">The sequence shown here is derived from an EMBL/GenBank/DDBJ whole genome shotgun (WGS) entry which is preliminary data.</text>
</comment>
<name>A0A2J7TFR3_METSI</name>
<dbReference type="AlphaFoldDB" id="A0A2J7TFR3"/>
<dbReference type="GO" id="GO:0006313">
    <property type="term" value="P:DNA transposition"/>
    <property type="evidence" value="ECO:0007669"/>
    <property type="project" value="InterPro"/>
</dbReference>
<proteinExistence type="predicted"/>
<dbReference type="OrthoDB" id="9798237at2"/>
<dbReference type="PANTHER" id="PTHR30007">
    <property type="entry name" value="PHP DOMAIN PROTEIN"/>
    <property type="match status" value="1"/>
</dbReference>
<evidence type="ECO:0000259" key="2">
    <source>
        <dbReference type="Pfam" id="PF13340"/>
    </source>
</evidence>
<gene>
    <name evidence="3" type="ORF">CR492_12875</name>
</gene>
<evidence type="ECO:0000259" key="1">
    <source>
        <dbReference type="Pfam" id="PF01609"/>
    </source>
</evidence>
<dbReference type="GO" id="GO:0003677">
    <property type="term" value="F:DNA binding"/>
    <property type="evidence" value="ECO:0007669"/>
    <property type="project" value="InterPro"/>
</dbReference>
<dbReference type="InterPro" id="IPR002559">
    <property type="entry name" value="Transposase_11"/>
</dbReference>
<protein>
    <submittedName>
        <fullName evidence="3">IS5/IS1182 family transposase</fullName>
    </submittedName>
</protein>